<dbReference type="Pfam" id="PF01541">
    <property type="entry name" value="GIY-YIG"/>
    <property type="match status" value="1"/>
</dbReference>
<dbReference type="PROSITE" id="PS50164">
    <property type="entry name" value="GIY_YIG"/>
    <property type="match status" value="1"/>
</dbReference>
<dbReference type="PANTHER" id="PTHR34477:SF5">
    <property type="entry name" value="BSL5627 PROTEIN"/>
    <property type="match status" value="1"/>
</dbReference>
<dbReference type="Proteomes" id="UP000293719">
    <property type="component" value="Chromosome"/>
</dbReference>
<reference evidence="3 4" key="1">
    <citation type="journal article" date="2017" name="Int. J. Syst. Evol. Microbiol.">
        <title>Roseitalea porphyridii gen. nov., sp. nov., isolated from a red alga, and reclassification of Hoeflea suaedae Chung et al. 2013 as Pseudohoeflea suaedae gen. nov., comb. nov.</title>
        <authorList>
            <person name="Hyeon J.W."/>
            <person name="Jeong S.E."/>
            <person name="Baek K."/>
            <person name="Jeon C.O."/>
        </authorList>
    </citation>
    <scope>NUCLEOTIDE SEQUENCE [LARGE SCALE GENOMIC DNA]</scope>
    <source>
        <strain evidence="3 4">MA7-20</strain>
    </source>
</reference>
<comment type="similarity">
    <text evidence="1">Belongs to the UPF0213 family.</text>
</comment>
<dbReference type="PANTHER" id="PTHR34477">
    <property type="entry name" value="UPF0213 PROTEIN YHBQ"/>
    <property type="match status" value="1"/>
</dbReference>
<dbReference type="SUPFAM" id="SSF82771">
    <property type="entry name" value="GIY-YIG endonuclease"/>
    <property type="match status" value="1"/>
</dbReference>
<gene>
    <name evidence="3" type="ORF">E0E05_01840</name>
</gene>
<evidence type="ECO:0000259" key="2">
    <source>
        <dbReference type="PROSITE" id="PS50164"/>
    </source>
</evidence>
<name>A0A4P6UXA9_9HYPH</name>
<proteinExistence type="inferred from homology"/>
<feature type="domain" description="GIY-YIG" evidence="2">
    <location>
        <begin position="1"/>
        <end position="77"/>
    </location>
</feature>
<dbReference type="EMBL" id="CP036532">
    <property type="protein sequence ID" value="QBK29445.1"/>
    <property type="molecule type" value="Genomic_DNA"/>
</dbReference>
<dbReference type="RefSeq" id="WP_131615147.1">
    <property type="nucleotide sequence ID" value="NZ_CP036532.1"/>
</dbReference>
<keyword evidence="4" id="KW-1185">Reference proteome</keyword>
<dbReference type="InterPro" id="IPR050190">
    <property type="entry name" value="UPF0213_domain"/>
</dbReference>
<dbReference type="GeneID" id="90766024"/>
<evidence type="ECO:0000256" key="1">
    <source>
        <dbReference type="ARBA" id="ARBA00007435"/>
    </source>
</evidence>
<sequence length="113" mass="13136">MTGFVYILANKRNGTLYAGVTSDLEGRMHDHRNGLTPGFATKYGCDRLVWLERRPNIVLAIRREKSLKDYKRAWKLDLIAKLNPNWDDLTDSIHVIDNPYKPKAGSRWSELYE</sequence>
<dbReference type="KEGG" id="rpod:E0E05_01840"/>
<accession>A0A4P6UXA9</accession>
<dbReference type="CDD" id="cd10448">
    <property type="entry name" value="GIY-YIG_unchar_3"/>
    <property type="match status" value="1"/>
</dbReference>
<organism evidence="3 4">
    <name type="scientific">Roseitalea porphyridii</name>
    <dbReference type="NCBI Taxonomy" id="1852022"/>
    <lineage>
        <taxon>Bacteria</taxon>
        <taxon>Pseudomonadati</taxon>
        <taxon>Pseudomonadota</taxon>
        <taxon>Alphaproteobacteria</taxon>
        <taxon>Hyphomicrobiales</taxon>
        <taxon>Ahrensiaceae</taxon>
        <taxon>Roseitalea</taxon>
    </lineage>
</organism>
<protein>
    <submittedName>
        <fullName evidence="3">GIY-YIG nuclease family protein</fullName>
    </submittedName>
</protein>
<evidence type="ECO:0000313" key="4">
    <source>
        <dbReference type="Proteomes" id="UP000293719"/>
    </source>
</evidence>
<evidence type="ECO:0000313" key="3">
    <source>
        <dbReference type="EMBL" id="QBK29445.1"/>
    </source>
</evidence>
<dbReference type="AlphaFoldDB" id="A0A4P6UXA9"/>
<dbReference type="OrthoDB" id="287318at2"/>
<dbReference type="Gene3D" id="3.40.1440.10">
    <property type="entry name" value="GIY-YIG endonuclease"/>
    <property type="match status" value="1"/>
</dbReference>
<dbReference type="InterPro" id="IPR035901">
    <property type="entry name" value="GIY-YIG_endonuc_sf"/>
</dbReference>
<dbReference type="InterPro" id="IPR000305">
    <property type="entry name" value="GIY-YIG_endonuc"/>
</dbReference>